<gene>
    <name evidence="2" type="ORF">RYS15_00075</name>
</gene>
<feature type="region of interest" description="Disordered" evidence="1">
    <location>
        <begin position="30"/>
        <end position="62"/>
    </location>
</feature>
<dbReference type="Proteomes" id="UP001269819">
    <property type="component" value="Unassembled WGS sequence"/>
</dbReference>
<feature type="compositionally biased region" description="Polar residues" evidence="1">
    <location>
        <begin position="50"/>
        <end position="61"/>
    </location>
</feature>
<dbReference type="EMBL" id="JAWIIJ010000001">
    <property type="protein sequence ID" value="MDV2077051.1"/>
    <property type="molecule type" value="Genomic_DNA"/>
</dbReference>
<keyword evidence="3" id="KW-1185">Reference proteome</keyword>
<evidence type="ECO:0000313" key="3">
    <source>
        <dbReference type="Proteomes" id="UP001269819"/>
    </source>
</evidence>
<name>A0ABU3VS02_9GAMM</name>
<evidence type="ECO:0000256" key="1">
    <source>
        <dbReference type="SAM" id="MobiDB-lite"/>
    </source>
</evidence>
<dbReference type="CDD" id="cd06464">
    <property type="entry name" value="ACD_sHsps-like"/>
    <property type="match status" value="1"/>
</dbReference>
<evidence type="ECO:0000313" key="2">
    <source>
        <dbReference type="EMBL" id="MDV2077051.1"/>
    </source>
</evidence>
<protein>
    <submittedName>
        <fullName evidence="2">Uncharacterized protein</fullName>
    </submittedName>
</protein>
<comment type="caution">
    <text evidence="2">The sequence shown here is derived from an EMBL/GenBank/DDBJ whole genome shotgun (WGS) entry which is preliminary data.</text>
</comment>
<sequence length="710" mass="76375">MRFTGLLALGSLLGTALLTGCGDGSKSIDNVKGQPNSFPPATNALDDFQPGSTGDSSNSTDLGDKEVLVTLEVPGNLAPTAELTRRNLRIVAPDQISVYRSDNTLRQLASVDYEVRNGKDGRRIVNFPEGVPQGPDVIIEARYGNAVLRALAADSDRDIKINPFSEYLVSKTLAGYTGTEFDQVMDCVDSDQSDLCINKFVWPSLADLVHDFEIDIPANLSVPGAVDLLAARTDFAGFVNNIAQYALFDSSASGSVSAASIDYNSVFLGMELGRSFLESSLGGPGQWGVRIAKEERLEDENGVSYIYPGLTLTSFELLGINVTSLAGDIPYDRETLLHTADQSFFSRGTETWRRNSHASAPGAATLQDDTRLVGGRALFQSVTGRGSSRVIGWTRNPYYQDAYVGSGDDDNDQVLMGYFSGGKAIRLKAVGEELKRQDTVENHFLSALEINLRRTTGFQLSTLDSRSYNTVSFVSRFDQNRLQPLLMEAGTGRWSINGGTVAEELTTRQMTRDNNGQAALDTGNRSQVRTLALKESIRPSGPEQTGRLSLDSVGVGASSPDGALLAFNLDDSPQGDGLIIAGRQVDGPAPSSGRYRLQGFVLGLGADDNRLRHFQNSVLTIASPIQARLAMAGVDVSQRISSGTLNSPAAIDKPLQVFDYTDLGDGQVRLRNGDLVLEGFVTGDHDSLFLTVQDSRDGVDLGLVIATRQP</sequence>
<organism evidence="2 3">
    <name type="scientific">Marinobacter xestospongiae</name>
    <dbReference type="NCBI Taxonomy" id="994319"/>
    <lineage>
        <taxon>Bacteria</taxon>
        <taxon>Pseudomonadati</taxon>
        <taxon>Pseudomonadota</taxon>
        <taxon>Gammaproteobacteria</taxon>
        <taxon>Pseudomonadales</taxon>
        <taxon>Marinobacteraceae</taxon>
        <taxon>Marinobacter</taxon>
    </lineage>
</organism>
<proteinExistence type="predicted"/>
<dbReference type="PROSITE" id="PS51257">
    <property type="entry name" value="PROKAR_LIPOPROTEIN"/>
    <property type="match status" value="1"/>
</dbReference>
<dbReference type="RefSeq" id="WP_316972081.1">
    <property type="nucleotide sequence ID" value="NZ_JAWIIJ010000001.1"/>
</dbReference>
<reference evidence="2 3" key="1">
    <citation type="submission" date="2023-10" db="EMBL/GenBank/DDBJ databases">
        <title>Characteristics and mechanism of a salt-tolerant marine origin heterotrophic nitrifying- aerobic denitrifying bacteria Marinobacter xestospongiae HN1.</title>
        <authorList>
            <person name="Qi R."/>
        </authorList>
    </citation>
    <scope>NUCLEOTIDE SEQUENCE [LARGE SCALE GENOMIC DNA]</scope>
    <source>
        <strain evidence="2 3">HN1</strain>
    </source>
</reference>
<accession>A0ABU3VS02</accession>